<keyword evidence="3" id="KW-0808">Transferase</keyword>
<evidence type="ECO:0000256" key="2">
    <source>
        <dbReference type="SAM" id="SignalP"/>
    </source>
</evidence>
<organism evidence="3">
    <name type="scientific">Amblyomma triste</name>
    <name type="common">Neotropical tick</name>
    <dbReference type="NCBI Taxonomy" id="251400"/>
    <lineage>
        <taxon>Eukaryota</taxon>
        <taxon>Metazoa</taxon>
        <taxon>Ecdysozoa</taxon>
        <taxon>Arthropoda</taxon>
        <taxon>Chelicerata</taxon>
        <taxon>Arachnida</taxon>
        <taxon>Acari</taxon>
        <taxon>Parasitiformes</taxon>
        <taxon>Ixodida</taxon>
        <taxon>Ixodoidea</taxon>
        <taxon>Ixodidae</taxon>
        <taxon>Amblyomminae</taxon>
        <taxon>Amblyomma</taxon>
    </lineage>
</organism>
<reference evidence="3" key="1">
    <citation type="submission" date="2014-03" db="EMBL/GenBank/DDBJ databases">
        <title>The sialotranscriptome of Amblyomma triste, Amblyomma parvum and Amblyomma cajennense ticks, uncovered by 454-based RNA-seq.</title>
        <authorList>
            <person name="Garcia G.R."/>
            <person name="Gardinassi L.G."/>
            <person name="Ribeiro J.M."/>
            <person name="Anatriello E."/>
            <person name="Ferreira B.R."/>
            <person name="Moreira H.N."/>
            <person name="Mafra C."/>
            <person name="Olegario M.M."/>
            <person name="Szabo P.J."/>
            <person name="Miranda-Santos I.K."/>
            <person name="Maruyama S.R."/>
        </authorList>
    </citation>
    <scope>NUCLEOTIDE SEQUENCE</scope>
    <source>
        <strain evidence="3">Mato Grasso do Sul</strain>
        <tissue evidence="3">Salivary glands</tissue>
    </source>
</reference>
<feature type="region of interest" description="Disordered" evidence="1">
    <location>
        <begin position="27"/>
        <end position="94"/>
    </location>
</feature>
<sequence>MKSLPLNLMLVAMVFVVFVVTPRNFSLAGGHGSSKGSSPPRPSSSSNVPPRKRPHSPTPPGSPTRHSVPPGSPPGGYHLHFTVQTGTPQGFLPLDAPLESFPAWVFVPPPQGAASQSPPPNRPRGAPSRGTPYESVPNRPRASSPDGAASNSYQSRIITRRRSWPEATIRRATSRKPSLPDIRRDRLSSSSSTWYSGSVDSDYPEAFSPPRSPSPNQ</sequence>
<name>A0A023G666_AMBTT</name>
<feature type="region of interest" description="Disordered" evidence="1">
    <location>
        <begin position="107"/>
        <end position="217"/>
    </location>
</feature>
<feature type="compositionally biased region" description="Low complexity" evidence="1">
    <location>
        <begin position="34"/>
        <end position="49"/>
    </location>
</feature>
<dbReference type="AlphaFoldDB" id="A0A023G666"/>
<feature type="compositionally biased region" description="Pro residues" evidence="1">
    <location>
        <begin position="107"/>
        <end position="122"/>
    </location>
</feature>
<keyword evidence="3" id="KW-0675">Receptor</keyword>
<evidence type="ECO:0000313" key="3">
    <source>
        <dbReference type="EMBL" id="JAC28375.1"/>
    </source>
</evidence>
<keyword evidence="3" id="KW-0418">Kinase</keyword>
<feature type="compositionally biased region" description="Low complexity" evidence="1">
    <location>
        <begin position="188"/>
        <end position="201"/>
    </location>
</feature>
<dbReference type="EMBL" id="GBBM01007043">
    <property type="protein sequence ID" value="JAC28375.1"/>
    <property type="molecule type" value="mRNA"/>
</dbReference>
<protein>
    <submittedName>
        <fullName evidence="3">Putative proline-rich receptor-like protein kinase perk9</fullName>
    </submittedName>
</protein>
<feature type="signal peptide" evidence="2">
    <location>
        <begin position="1"/>
        <end position="19"/>
    </location>
</feature>
<accession>A0A023G666</accession>
<dbReference type="GO" id="GO:0016301">
    <property type="term" value="F:kinase activity"/>
    <property type="evidence" value="ECO:0007669"/>
    <property type="project" value="UniProtKB-KW"/>
</dbReference>
<keyword evidence="2" id="KW-0732">Signal</keyword>
<proteinExistence type="evidence at transcript level"/>
<evidence type="ECO:0000256" key="1">
    <source>
        <dbReference type="SAM" id="MobiDB-lite"/>
    </source>
</evidence>
<feature type="chain" id="PRO_5001516586" evidence="2">
    <location>
        <begin position="20"/>
        <end position="217"/>
    </location>
</feature>